<keyword evidence="2" id="KW-1185">Reference proteome</keyword>
<accession>M2P6F6</accession>
<dbReference type="AlphaFoldDB" id="M2P6F6"/>
<gene>
    <name evidence="1" type="ORF">CERSUDRAFT_78586</name>
</gene>
<reference evidence="1 2" key="1">
    <citation type="journal article" date="2012" name="Proc. Natl. Acad. Sci. U.S.A.">
        <title>Comparative genomics of Ceriporiopsis subvermispora and Phanerochaete chrysosporium provide insight into selective ligninolysis.</title>
        <authorList>
            <person name="Fernandez-Fueyo E."/>
            <person name="Ruiz-Duenas F.J."/>
            <person name="Ferreira P."/>
            <person name="Floudas D."/>
            <person name="Hibbett D.S."/>
            <person name="Canessa P."/>
            <person name="Larrondo L.F."/>
            <person name="James T.Y."/>
            <person name="Seelenfreund D."/>
            <person name="Lobos S."/>
            <person name="Polanco R."/>
            <person name="Tello M."/>
            <person name="Honda Y."/>
            <person name="Watanabe T."/>
            <person name="Watanabe T."/>
            <person name="Ryu J.S."/>
            <person name="Kubicek C.P."/>
            <person name="Schmoll M."/>
            <person name="Gaskell J."/>
            <person name="Hammel K.E."/>
            <person name="St John F.J."/>
            <person name="Vanden Wymelenberg A."/>
            <person name="Sabat G."/>
            <person name="Splinter BonDurant S."/>
            <person name="Syed K."/>
            <person name="Yadav J.S."/>
            <person name="Doddapaneni H."/>
            <person name="Subramanian V."/>
            <person name="Lavin J.L."/>
            <person name="Oguiza J.A."/>
            <person name="Perez G."/>
            <person name="Pisabarro A.G."/>
            <person name="Ramirez L."/>
            <person name="Santoyo F."/>
            <person name="Master E."/>
            <person name="Coutinho P.M."/>
            <person name="Henrissat B."/>
            <person name="Lombard V."/>
            <person name="Magnuson J.K."/>
            <person name="Kuees U."/>
            <person name="Hori C."/>
            <person name="Igarashi K."/>
            <person name="Samejima M."/>
            <person name="Held B.W."/>
            <person name="Barry K.W."/>
            <person name="LaButti K.M."/>
            <person name="Lapidus A."/>
            <person name="Lindquist E.A."/>
            <person name="Lucas S.M."/>
            <person name="Riley R."/>
            <person name="Salamov A.A."/>
            <person name="Hoffmeister D."/>
            <person name="Schwenk D."/>
            <person name="Hadar Y."/>
            <person name="Yarden O."/>
            <person name="de Vries R.P."/>
            <person name="Wiebenga A."/>
            <person name="Stenlid J."/>
            <person name="Eastwood D."/>
            <person name="Grigoriev I.V."/>
            <person name="Berka R.M."/>
            <person name="Blanchette R.A."/>
            <person name="Kersten P."/>
            <person name="Martinez A.T."/>
            <person name="Vicuna R."/>
            <person name="Cullen D."/>
        </authorList>
    </citation>
    <scope>NUCLEOTIDE SEQUENCE [LARGE SCALE GENOMIC DNA]</scope>
    <source>
        <strain evidence="1 2">B</strain>
    </source>
</reference>
<name>M2P6F6_CERS8</name>
<sequence length="159" mass="18431">MTIDGFYHILLLSLDVIEFSHRGRRKFASSNGFQAWLLAWTVNIQRPSYSSPPHCQQPTATEMSSKIAVKTRIYAIWQKIWDHSVTHITWQEFCRIVTKGKCGSVRGDGSRVRLYHNERTFIMHNAHGKAKDNRLSTAGLRSALQEHMLWDADMFVLRE</sequence>
<organism evidence="1 2">
    <name type="scientific">Ceriporiopsis subvermispora (strain B)</name>
    <name type="common">White-rot fungus</name>
    <name type="synonym">Gelatoporia subvermispora</name>
    <dbReference type="NCBI Taxonomy" id="914234"/>
    <lineage>
        <taxon>Eukaryota</taxon>
        <taxon>Fungi</taxon>
        <taxon>Dikarya</taxon>
        <taxon>Basidiomycota</taxon>
        <taxon>Agaricomycotina</taxon>
        <taxon>Agaricomycetes</taxon>
        <taxon>Polyporales</taxon>
        <taxon>Gelatoporiaceae</taxon>
        <taxon>Gelatoporia</taxon>
    </lineage>
</organism>
<dbReference type="Proteomes" id="UP000016930">
    <property type="component" value="Unassembled WGS sequence"/>
</dbReference>
<dbReference type="EMBL" id="KB445832">
    <property type="protein sequence ID" value="EMD30859.1"/>
    <property type="molecule type" value="Genomic_DNA"/>
</dbReference>
<proteinExistence type="predicted"/>
<protein>
    <submittedName>
        <fullName evidence="1">Uncharacterized protein</fullName>
    </submittedName>
</protein>
<evidence type="ECO:0000313" key="2">
    <source>
        <dbReference type="Proteomes" id="UP000016930"/>
    </source>
</evidence>
<dbReference type="HOGENOM" id="CLU_1660522_0_0_1"/>
<evidence type="ECO:0000313" key="1">
    <source>
        <dbReference type="EMBL" id="EMD30859.1"/>
    </source>
</evidence>